<organism evidence="2 3">
    <name type="scientific">Candidatus Fimisoma avicola</name>
    <dbReference type="NCBI Taxonomy" id="2840826"/>
    <lineage>
        <taxon>Bacteria</taxon>
        <taxon>Bacillati</taxon>
        <taxon>Bacillota</taxon>
        <taxon>Clostridia</taxon>
        <taxon>Eubacteriales</taxon>
        <taxon>Candidatus Fimisoma</taxon>
    </lineage>
</organism>
<dbReference type="Proteomes" id="UP000824091">
    <property type="component" value="Unassembled WGS sequence"/>
</dbReference>
<keyword evidence="1" id="KW-1133">Transmembrane helix</keyword>
<protein>
    <submittedName>
        <fullName evidence="2">DUF1461 domain-containing protein</fullName>
    </submittedName>
</protein>
<evidence type="ECO:0000313" key="3">
    <source>
        <dbReference type="Proteomes" id="UP000824091"/>
    </source>
</evidence>
<gene>
    <name evidence="2" type="ORF">IAD16_01945</name>
</gene>
<reference evidence="2" key="1">
    <citation type="submission" date="2020-10" db="EMBL/GenBank/DDBJ databases">
        <authorList>
            <person name="Gilroy R."/>
        </authorList>
    </citation>
    <scope>NUCLEOTIDE SEQUENCE</scope>
    <source>
        <strain evidence="2">11300</strain>
    </source>
</reference>
<dbReference type="AlphaFoldDB" id="A0A9D1L8H7"/>
<sequence length="220" mass="24845">MRKFNMFCSFALVLFMTLLIITVGQNAVLRTSAGYTFYFNDTRVVDSLGVNYSNSEMSQEITSFMNSWRPEEFQVYDDTGYDMQGIFSERDSDNMLAVKKAADISLIVCIVSLIITVAIYVYFLKNDFKLVLRRRLWVVTGFTAVLLIGETILTKTSAGVSFLMNVIGLETLLDNSALRVLLGGDFISMAGTFLVLYTLAAFFAVFYVTRVLTKPPRIFF</sequence>
<feature type="transmembrane region" description="Helical" evidence="1">
    <location>
        <begin position="186"/>
        <end position="208"/>
    </location>
</feature>
<keyword evidence="1" id="KW-0812">Transmembrane</keyword>
<evidence type="ECO:0000256" key="1">
    <source>
        <dbReference type="SAM" id="Phobius"/>
    </source>
</evidence>
<reference evidence="2" key="2">
    <citation type="journal article" date="2021" name="PeerJ">
        <title>Extensive microbial diversity within the chicken gut microbiome revealed by metagenomics and culture.</title>
        <authorList>
            <person name="Gilroy R."/>
            <person name="Ravi A."/>
            <person name="Getino M."/>
            <person name="Pursley I."/>
            <person name="Horton D.L."/>
            <person name="Alikhan N.F."/>
            <person name="Baker D."/>
            <person name="Gharbi K."/>
            <person name="Hall N."/>
            <person name="Watson M."/>
            <person name="Adriaenssens E.M."/>
            <person name="Foster-Nyarko E."/>
            <person name="Jarju S."/>
            <person name="Secka A."/>
            <person name="Antonio M."/>
            <person name="Oren A."/>
            <person name="Chaudhuri R.R."/>
            <person name="La Ragione R."/>
            <person name="Hildebrand F."/>
            <person name="Pallen M.J."/>
        </authorList>
    </citation>
    <scope>NUCLEOTIDE SEQUENCE</scope>
    <source>
        <strain evidence="2">11300</strain>
    </source>
</reference>
<evidence type="ECO:0000313" key="2">
    <source>
        <dbReference type="EMBL" id="HIU27128.1"/>
    </source>
</evidence>
<name>A0A9D1L8H7_9FIRM</name>
<feature type="transmembrane region" description="Helical" evidence="1">
    <location>
        <begin position="104"/>
        <end position="124"/>
    </location>
</feature>
<proteinExistence type="predicted"/>
<dbReference type="EMBL" id="DVMO01000032">
    <property type="protein sequence ID" value="HIU27128.1"/>
    <property type="molecule type" value="Genomic_DNA"/>
</dbReference>
<feature type="transmembrane region" description="Helical" evidence="1">
    <location>
        <begin position="136"/>
        <end position="154"/>
    </location>
</feature>
<comment type="caution">
    <text evidence="2">The sequence shown here is derived from an EMBL/GenBank/DDBJ whole genome shotgun (WGS) entry which is preliminary data.</text>
</comment>
<accession>A0A9D1L8H7</accession>
<keyword evidence="1" id="KW-0472">Membrane</keyword>